<protein>
    <submittedName>
        <fullName evidence="8">Cytochrome c oxidase subunit 4B</fullName>
    </submittedName>
</protein>
<keyword evidence="4 7" id="KW-1133">Transmembrane helix</keyword>
<gene>
    <name evidence="8" type="primary">ctaF</name>
    <name evidence="8" type="ORF">AHA02nite_05500</name>
</gene>
<feature type="region of interest" description="Disordered" evidence="6">
    <location>
        <begin position="1"/>
        <end position="21"/>
    </location>
</feature>
<dbReference type="InterPro" id="IPR014257">
    <property type="entry name" value="Cyt_c_oxidase_su4_bacillaceae"/>
</dbReference>
<evidence type="ECO:0000256" key="5">
    <source>
        <dbReference type="ARBA" id="ARBA00023136"/>
    </source>
</evidence>
<evidence type="ECO:0000313" key="8">
    <source>
        <dbReference type="EMBL" id="GEN44774.1"/>
    </source>
</evidence>
<dbReference type="InterPro" id="IPR005171">
    <property type="entry name" value="Cyt_c_oxidase_su4_prok"/>
</dbReference>
<evidence type="ECO:0000256" key="1">
    <source>
        <dbReference type="ARBA" id="ARBA00004651"/>
    </source>
</evidence>
<organism evidence="8 9">
    <name type="scientific">Alkalibacillus haloalkaliphilus</name>
    <dbReference type="NCBI Taxonomy" id="94136"/>
    <lineage>
        <taxon>Bacteria</taxon>
        <taxon>Bacillati</taxon>
        <taxon>Bacillota</taxon>
        <taxon>Bacilli</taxon>
        <taxon>Bacillales</taxon>
        <taxon>Bacillaceae</taxon>
        <taxon>Alkalibacillus</taxon>
    </lineage>
</organism>
<evidence type="ECO:0000256" key="3">
    <source>
        <dbReference type="ARBA" id="ARBA00022692"/>
    </source>
</evidence>
<proteinExistence type="predicted"/>
<feature type="compositionally biased region" description="Polar residues" evidence="6">
    <location>
        <begin position="1"/>
        <end position="14"/>
    </location>
</feature>
<feature type="transmembrane region" description="Helical" evidence="7">
    <location>
        <begin position="87"/>
        <end position="108"/>
    </location>
</feature>
<evidence type="ECO:0000256" key="2">
    <source>
        <dbReference type="ARBA" id="ARBA00022475"/>
    </source>
</evidence>
<evidence type="ECO:0000256" key="7">
    <source>
        <dbReference type="SAM" id="Phobius"/>
    </source>
</evidence>
<reference evidence="8 9" key="1">
    <citation type="submission" date="2019-07" db="EMBL/GenBank/DDBJ databases">
        <title>Whole genome shotgun sequence of Alkalibacillus haloalkaliphilus NBRC 103110.</title>
        <authorList>
            <person name="Hosoyama A."/>
            <person name="Uohara A."/>
            <person name="Ohji S."/>
            <person name="Ichikawa N."/>
        </authorList>
    </citation>
    <scope>NUCLEOTIDE SEQUENCE [LARGE SCALE GENOMIC DNA]</scope>
    <source>
        <strain evidence="8 9">NBRC 103110</strain>
    </source>
</reference>
<dbReference type="RefSeq" id="WP_146814161.1">
    <property type="nucleotide sequence ID" value="NZ_BJYA01000002.1"/>
</dbReference>
<dbReference type="AlphaFoldDB" id="A0A511W143"/>
<feature type="transmembrane region" description="Helical" evidence="7">
    <location>
        <begin position="54"/>
        <end position="75"/>
    </location>
</feature>
<dbReference type="Proteomes" id="UP000321440">
    <property type="component" value="Unassembled WGS sequence"/>
</dbReference>
<dbReference type="Pfam" id="PF03626">
    <property type="entry name" value="COX4_pro"/>
    <property type="match status" value="1"/>
</dbReference>
<keyword evidence="5 7" id="KW-0472">Membrane</keyword>
<dbReference type="GO" id="GO:0005886">
    <property type="term" value="C:plasma membrane"/>
    <property type="evidence" value="ECO:0007669"/>
    <property type="project" value="UniProtKB-SubCell"/>
</dbReference>
<evidence type="ECO:0000256" key="6">
    <source>
        <dbReference type="SAM" id="MobiDB-lite"/>
    </source>
</evidence>
<accession>A0A511W143</accession>
<feature type="transmembrane region" description="Helical" evidence="7">
    <location>
        <begin position="29"/>
        <end position="48"/>
    </location>
</feature>
<comment type="caution">
    <text evidence="8">The sequence shown here is derived from an EMBL/GenBank/DDBJ whole genome shotgun (WGS) entry which is preliminary data.</text>
</comment>
<keyword evidence="3 7" id="KW-0812">Transmembrane</keyword>
<comment type="subcellular location">
    <subcellularLocation>
        <location evidence="1">Cell membrane</location>
        <topology evidence="1">Multi-pass membrane protein</topology>
    </subcellularLocation>
</comment>
<dbReference type="EMBL" id="BJYA01000002">
    <property type="protein sequence ID" value="GEN44774.1"/>
    <property type="molecule type" value="Genomic_DNA"/>
</dbReference>
<evidence type="ECO:0000256" key="4">
    <source>
        <dbReference type="ARBA" id="ARBA00022989"/>
    </source>
</evidence>
<evidence type="ECO:0000313" key="9">
    <source>
        <dbReference type="Proteomes" id="UP000321440"/>
    </source>
</evidence>
<sequence length="109" mass="12536">MADNTNSANQTQKKQFYKKKHREQMKHQVITFAMMIAFTMLAFGLVMAEVDAMFTVPIILVLAAVQVLFQLYYFMHMAEEGHEWPAAMIYSGVFAAVLTILALTIIVWW</sequence>
<keyword evidence="2" id="KW-1003">Cell membrane</keyword>
<dbReference type="NCBIfam" id="TIGR02908">
    <property type="entry name" value="CoxD_Bacillus"/>
    <property type="match status" value="1"/>
</dbReference>
<keyword evidence="9" id="KW-1185">Reference proteome</keyword>
<name>A0A511W143_9BACI</name>
<dbReference type="OrthoDB" id="2989516at2"/>